<accession>A0A419SBU9</accession>
<keyword evidence="1" id="KW-0812">Transmembrane</keyword>
<comment type="caution">
    <text evidence="2">The sequence shown here is derived from an EMBL/GenBank/DDBJ whole genome shotgun (WGS) entry which is preliminary data.</text>
</comment>
<name>A0A419SBU9_9SPHI</name>
<evidence type="ECO:0000313" key="3">
    <source>
        <dbReference type="Proteomes" id="UP000283433"/>
    </source>
</evidence>
<sequence length="133" mass="14805">MKINSKTHAILDYLLVLFVWLAPSLLGLPHVAASLSYGLGAIHLALTVCTHYEYGLIRFIHLKVHGGVELALAIILIPIAFYLNTIEGEFARNYFFGLTIVILLIWLLSDYTNKPESSREIPYVESSTDGGMI</sequence>
<reference evidence="2 3" key="1">
    <citation type="submission" date="2016-07" db="EMBL/GenBank/DDBJ databases">
        <title>Genome of Pelobium manganitolerans.</title>
        <authorList>
            <person name="Wu S."/>
            <person name="Wang G."/>
        </authorList>
    </citation>
    <scope>NUCLEOTIDE SEQUENCE [LARGE SCALE GENOMIC DNA]</scope>
    <source>
        <strain evidence="2 3">YS-25</strain>
    </source>
</reference>
<keyword evidence="1" id="KW-0472">Membrane</keyword>
<evidence type="ECO:0000256" key="1">
    <source>
        <dbReference type="SAM" id="Phobius"/>
    </source>
</evidence>
<dbReference type="Proteomes" id="UP000283433">
    <property type="component" value="Unassembled WGS sequence"/>
</dbReference>
<keyword evidence="3" id="KW-1185">Reference proteome</keyword>
<feature type="transmembrane region" description="Helical" evidence="1">
    <location>
        <begin position="90"/>
        <end position="109"/>
    </location>
</feature>
<dbReference type="OrthoDB" id="129082at2"/>
<feature type="transmembrane region" description="Helical" evidence="1">
    <location>
        <begin position="66"/>
        <end position="84"/>
    </location>
</feature>
<organism evidence="2 3">
    <name type="scientific">Pelobium manganitolerans</name>
    <dbReference type="NCBI Taxonomy" id="1842495"/>
    <lineage>
        <taxon>Bacteria</taxon>
        <taxon>Pseudomonadati</taxon>
        <taxon>Bacteroidota</taxon>
        <taxon>Sphingobacteriia</taxon>
        <taxon>Sphingobacteriales</taxon>
        <taxon>Sphingobacteriaceae</taxon>
        <taxon>Pelobium</taxon>
    </lineage>
</organism>
<proteinExistence type="predicted"/>
<dbReference type="AlphaFoldDB" id="A0A419SBU9"/>
<dbReference type="EMBL" id="MBTA01000001">
    <property type="protein sequence ID" value="RKD20267.1"/>
    <property type="molecule type" value="Genomic_DNA"/>
</dbReference>
<keyword evidence="1" id="KW-1133">Transmembrane helix</keyword>
<dbReference type="RefSeq" id="WP_120180183.1">
    <property type="nucleotide sequence ID" value="NZ_MBTA01000001.1"/>
</dbReference>
<evidence type="ECO:0000313" key="2">
    <source>
        <dbReference type="EMBL" id="RKD20267.1"/>
    </source>
</evidence>
<evidence type="ECO:0008006" key="4">
    <source>
        <dbReference type="Google" id="ProtNLM"/>
    </source>
</evidence>
<feature type="transmembrane region" description="Helical" evidence="1">
    <location>
        <begin position="9"/>
        <end position="28"/>
    </location>
</feature>
<gene>
    <name evidence="2" type="ORF">BCY91_01195</name>
</gene>
<protein>
    <recommendedName>
        <fullName evidence="4">SPW repeat-containing protein</fullName>
    </recommendedName>
</protein>